<keyword evidence="2" id="KW-0378">Hydrolase</keyword>
<dbReference type="RefSeq" id="WP_183209627.1">
    <property type="nucleotide sequence ID" value="NZ_JAAAMM010000004.1"/>
</dbReference>
<dbReference type="Pfam" id="PF13279">
    <property type="entry name" value="4HBT_2"/>
    <property type="match status" value="1"/>
</dbReference>
<feature type="transmembrane region" description="Helical" evidence="1">
    <location>
        <begin position="7"/>
        <end position="26"/>
    </location>
</feature>
<keyword evidence="3" id="KW-1185">Reference proteome</keyword>
<comment type="caution">
    <text evidence="2">The sequence shown here is derived from an EMBL/GenBank/DDBJ whole genome shotgun (WGS) entry which is preliminary data.</text>
</comment>
<organism evidence="2 3">
    <name type="scientific">Aurantimonas endophytica</name>
    <dbReference type="NCBI Taxonomy" id="1522175"/>
    <lineage>
        <taxon>Bacteria</taxon>
        <taxon>Pseudomonadati</taxon>
        <taxon>Pseudomonadota</taxon>
        <taxon>Alphaproteobacteria</taxon>
        <taxon>Hyphomicrobiales</taxon>
        <taxon>Aurantimonadaceae</taxon>
        <taxon>Aurantimonas</taxon>
    </lineage>
</organism>
<dbReference type="Proteomes" id="UP000588647">
    <property type="component" value="Unassembled WGS sequence"/>
</dbReference>
<dbReference type="EMBL" id="JACIEM010000004">
    <property type="protein sequence ID" value="MBB4004049.1"/>
    <property type="molecule type" value="Genomic_DNA"/>
</dbReference>
<dbReference type="InterPro" id="IPR029069">
    <property type="entry name" value="HotDog_dom_sf"/>
</dbReference>
<feature type="transmembrane region" description="Helical" evidence="1">
    <location>
        <begin position="129"/>
        <end position="149"/>
    </location>
</feature>
<feature type="transmembrane region" description="Helical" evidence="1">
    <location>
        <begin position="331"/>
        <end position="348"/>
    </location>
</feature>
<keyword evidence="1" id="KW-0812">Transmembrane</keyword>
<evidence type="ECO:0000313" key="2">
    <source>
        <dbReference type="EMBL" id="MBB4004049.1"/>
    </source>
</evidence>
<evidence type="ECO:0000313" key="3">
    <source>
        <dbReference type="Proteomes" id="UP000588647"/>
    </source>
</evidence>
<dbReference type="AlphaFoldDB" id="A0A7W6HF26"/>
<sequence>MSWAPTVSLSWMWGLGFFYSMHIVWIQGWTGFWVFALANACGLGLFGVVLGSRRRDPETLFGRIGPRFVSLFLLCQAGAVAITLFSLGTYFWPLLFPGADASTRLALTGLVVALACIIGHANTLRRLSFLHIGYLFIAAAAIAIAWATMPPTPVSAVAVDTPATLSVWTFLLPTLVGFALGPWGDLQQWQRAIEIRRSGSSAVVAYVGGALIFLGLLVANAVLSRSAGLHILVGTDGAIGAQSSVAARFAAEGVGVGLIALAVWAAIAAISTIDSFYCAARWYLSSLLAKSMHPALAFVPLAAATSPLWLLGVAIAAAVTMSGMGLSQTAYIMPYATLLVGATACLLAECILRPVRFDSVACYLFGVAAGLVFFIGYREGIPFLVPLSTVIALVGAVMPIRSMLGERSALLPARAAEMAAKAIDRGDTGGETSADGPAHAVSPGAMATANSNTTPAYGFDGQWFVMQVTPTYDDTNSVGNVYFANYVRWVGKARELFFNACMPNFDLGTTRYLVLTKSFEHDFRREIAEFEPVTIRVRIARHNRKFVTLGHEILSDRHGLLGRGEQALMFVDRESFKPLDIPGDIIRGFLPFWPSNRPESTVPSVQDGSRMAG</sequence>
<feature type="transmembrane region" description="Helical" evidence="1">
    <location>
        <begin position="296"/>
        <end position="319"/>
    </location>
</feature>
<protein>
    <submittedName>
        <fullName evidence="2">YbgC/YbaW family acyl-CoA thioester hydrolase</fullName>
    </submittedName>
</protein>
<proteinExistence type="predicted"/>
<dbReference type="CDD" id="cd00586">
    <property type="entry name" value="4HBT"/>
    <property type="match status" value="1"/>
</dbReference>
<feature type="transmembrane region" description="Helical" evidence="1">
    <location>
        <begin position="258"/>
        <end position="284"/>
    </location>
</feature>
<accession>A0A7W6HF26</accession>
<dbReference type="GO" id="GO:0016787">
    <property type="term" value="F:hydrolase activity"/>
    <property type="evidence" value="ECO:0007669"/>
    <property type="project" value="UniProtKB-KW"/>
</dbReference>
<reference evidence="2 3" key="1">
    <citation type="submission" date="2020-08" db="EMBL/GenBank/DDBJ databases">
        <title>Genomic Encyclopedia of Type Strains, Phase IV (KMG-IV): sequencing the most valuable type-strain genomes for metagenomic binning, comparative biology and taxonomic classification.</title>
        <authorList>
            <person name="Goeker M."/>
        </authorList>
    </citation>
    <scope>NUCLEOTIDE SEQUENCE [LARGE SCALE GENOMIC DNA]</scope>
    <source>
        <strain evidence="2 3">DSM 103570</strain>
    </source>
</reference>
<feature type="transmembrane region" description="Helical" evidence="1">
    <location>
        <begin position="203"/>
        <end position="223"/>
    </location>
</feature>
<feature type="transmembrane region" description="Helical" evidence="1">
    <location>
        <begin position="71"/>
        <end position="92"/>
    </location>
</feature>
<name>A0A7W6HF26_9HYPH</name>
<dbReference type="SUPFAM" id="SSF54637">
    <property type="entry name" value="Thioesterase/thiol ester dehydrase-isomerase"/>
    <property type="match status" value="1"/>
</dbReference>
<evidence type="ECO:0000256" key="1">
    <source>
        <dbReference type="SAM" id="Phobius"/>
    </source>
</evidence>
<keyword evidence="1" id="KW-1133">Transmembrane helix</keyword>
<feature type="transmembrane region" description="Helical" evidence="1">
    <location>
        <begin position="360"/>
        <end position="377"/>
    </location>
</feature>
<feature type="transmembrane region" description="Helical" evidence="1">
    <location>
        <begin position="104"/>
        <end position="122"/>
    </location>
</feature>
<gene>
    <name evidence="2" type="ORF">GGR03_003137</name>
</gene>
<feature type="transmembrane region" description="Helical" evidence="1">
    <location>
        <begin position="383"/>
        <end position="404"/>
    </location>
</feature>
<feature type="transmembrane region" description="Helical" evidence="1">
    <location>
        <begin position="161"/>
        <end position="183"/>
    </location>
</feature>
<feature type="transmembrane region" description="Helical" evidence="1">
    <location>
        <begin position="32"/>
        <end position="50"/>
    </location>
</feature>
<dbReference type="Gene3D" id="3.10.129.10">
    <property type="entry name" value="Hotdog Thioesterase"/>
    <property type="match status" value="1"/>
</dbReference>
<keyword evidence="1" id="KW-0472">Membrane</keyword>